<proteinExistence type="predicted"/>
<protein>
    <submittedName>
        <fullName evidence="2">Uncharacterized protein</fullName>
    </submittedName>
</protein>
<accession>A0AAV6VV25</accession>
<evidence type="ECO:0000313" key="3">
    <source>
        <dbReference type="Proteomes" id="UP000827092"/>
    </source>
</evidence>
<organism evidence="2 3">
    <name type="scientific">Oedothorax gibbosus</name>
    <dbReference type="NCBI Taxonomy" id="931172"/>
    <lineage>
        <taxon>Eukaryota</taxon>
        <taxon>Metazoa</taxon>
        <taxon>Ecdysozoa</taxon>
        <taxon>Arthropoda</taxon>
        <taxon>Chelicerata</taxon>
        <taxon>Arachnida</taxon>
        <taxon>Araneae</taxon>
        <taxon>Araneomorphae</taxon>
        <taxon>Entelegynae</taxon>
        <taxon>Araneoidea</taxon>
        <taxon>Linyphiidae</taxon>
        <taxon>Erigoninae</taxon>
        <taxon>Oedothorax</taxon>
    </lineage>
</organism>
<reference evidence="2 3" key="1">
    <citation type="journal article" date="2022" name="Nat. Ecol. Evol.">
        <title>A masculinizing supergene underlies an exaggerated male reproductive morph in a spider.</title>
        <authorList>
            <person name="Hendrickx F."/>
            <person name="De Corte Z."/>
            <person name="Sonet G."/>
            <person name="Van Belleghem S.M."/>
            <person name="Kostlbacher S."/>
            <person name="Vangestel C."/>
        </authorList>
    </citation>
    <scope>NUCLEOTIDE SEQUENCE [LARGE SCALE GENOMIC DNA]</scope>
    <source>
        <strain evidence="2">W744_W776</strain>
    </source>
</reference>
<dbReference type="EMBL" id="JAFNEN010000020">
    <property type="protein sequence ID" value="KAG8200113.1"/>
    <property type="molecule type" value="Genomic_DNA"/>
</dbReference>
<feature type="region of interest" description="Disordered" evidence="1">
    <location>
        <begin position="65"/>
        <end position="111"/>
    </location>
</feature>
<dbReference type="AlphaFoldDB" id="A0AAV6VV25"/>
<feature type="compositionally biased region" description="Basic and acidic residues" evidence="1">
    <location>
        <begin position="89"/>
        <end position="98"/>
    </location>
</feature>
<gene>
    <name evidence="2" type="ORF">JTE90_001964</name>
</gene>
<evidence type="ECO:0000313" key="2">
    <source>
        <dbReference type="EMBL" id="KAG8200113.1"/>
    </source>
</evidence>
<dbReference type="Proteomes" id="UP000827092">
    <property type="component" value="Unassembled WGS sequence"/>
</dbReference>
<keyword evidence="3" id="KW-1185">Reference proteome</keyword>
<name>A0AAV6VV25_9ARAC</name>
<sequence>MESRASGDRPRAKISLLTELFNSFFARTDTFFYSGGSSGRSAAPLDSDYASGRRFEIGRQIYAAKPSREVRQRSSPDPGNPVPFPNEQARSDRRDGGVMRDGGCASRNRPEGPFPLCVPQTERHHFLAVSYCYEEIRLAWGSC</sequence>
<evidence type="ECO:0000256" key="1">
    <source>
        <dbReference type="SAM" id="MobiDB-lite"/>
    </source>
</evidence>
<comment type="caution">
    <text evidence="2">The sequence shown here is derived from an EMBL/GenBank/DDBJ whole genome shotgun (WGS) entry which is preliminary data.</text>
</comment>